<dbReference type="AlphaFoldDB" id="A0A1R0H053"/>
<sequence>MVFQKAPDDIYFMTGLKSNEFDDIGKTCEFELLKAEMRRGKKSKFTPKDKIHAFLVYLRHNFKFEKLGYDFNTSSPSVYLMFNSTA</sequence>
<evidence type="ECO:0000259" key="1">
    <source>
        <dbReference type="Pfam" id="PF13613"/>
    </source>
</evidence>
<proteinExistence type="predicted"/>
<feature type="domain" description="Transposase Helix-turn-helix" evidence="1">
    <location>
        <begin position="45"/>
        <end position="84"/>
    </location>
</feature>
<protein>
    <recommendedName>
        <fullName evidence="1">Transposase Helix-turn-helix domain-containing protein</fullName>
    </recommendedName>
</protein>
<gene>
    <name evidence="2" type="ORF">AYI68_g3350</name>
</gene>
<dbReference type="InterPro" id="IPR027805">
    <property type="entry name" value="Transposase_HTH_dom"/>
</dbReference>
<organism evidence="2 3">
    <name type="scientific">Smittium mucronatum</name>
    <dbReference type="NCBI Taxonomy" id="133383"/>
    <lineage>
        <taxon>Eukaryota</taxon>
        <taxon>Fungi</taxon>
        <taxon>Fungi incertae sedis</taxon>
        <taxon>Zoopagomycota</taxon>
        <taxon>Kickxellomycotina</taxon>
        <taxon>Harpellomycetes</taxon>
        <taxon>Harpellales</taxon>
        <taxon>Legeriomycetaceae</taxon>
        <taxon>Smittium</taxon>
    </lineage>
</organism>
<evidence type="ECO:0000313" key="3">
    <source>
        <dbReference type="Proteomes" id="UP000187455"/>
    </source>
</evidence>
<reference evidence="2 3" key="1">
    <citation type="journal article" date="2016" name="Mol. Biol. Evol.">
        <title>Genome-Wide Survey of Gut Fungi (Harpellales) Reveals the First Horizontally Transferred Ubiquitin Gene from a Mosquito Host.</title>
        <authorList>
            <person name="Wang Y."/>
            <person name="White M.M."/>
            <person name="Kvist S."/>
            <person name="Moncalvo J.M."/>
        </authorList>
    </citation>
    <scope>NUCLEOTIDE SEQUENCE [LARGE SCALE GENOMIC DNA]</scope>
    <source>
        <strain evidence="2 3">ALG-7-W6</strain>
    </source>
</reference>
<dbReference type="EMBL" id="LSSL01001447">
    <property type="protein sequence ID" value="OLY82526.1"/>
    <property type="molecule type" value="Genomic_DNA"/>
</dbReference>
<dbReference type="Pfam" id="PF13613">
    <property type="entry name" value="HTH_Tnp_4"/>
    <property type="match status" value="1"/>
</dbReference>
<accession>A0A1R0H053</accession>
<comment type="caution">
    <text evidence="2">The sequence shown here is derived from an EMBL/GenBank/DDBJ whole genome shotgun (WGS) entry which is preliminary data.</text>
</comment>
<dbReference type="Proteomes" id="UP000187455">
    <property type="component" value="Unassembled WGS sequence"/>
</dbReference>
<name>A0A1R0H053_9FUNG</name>
<keyword evidence="3" id="KW-1185">Reference proteome</keyword>
<evidence type="ECO:0000313" key="2">
    <source>
        <dbReference type="EMBL" id="OLY82526.1"/>
    </source>
</evidence>